<evidence type="ECO:0000256" key="3">
    <source>
        <dbReference type="ARBA" id="ARBA00022692"/>
    </source>
</evidence>
<dbReference type="InterPro" id="IPR051211">
    <property type="entry name" value="PG_lysyltransferase"/>
</dbReference>
<dbReference type="STRING" id="1220924.W2S0K2"/>
<dbReference type="PANTHER" id="PTHR34697">
    <property type="entry name" value="PHOSPHATIDYLGLYCEROL LYSYLTRANSFERASE"/>
    <property type="match status" value="1"/>
</dbReference>
<keyword evidence="3" id="KW-0812">Transmembrane</keyword>
<dbReference type="eggNOG" id="ENOG502S16U">
    <property type="taxonomic scope" value="Eukaryota"/>
</dbReference>
<evidence type="ECO:0000256" key="6">
    <source>
        <dbReference type="SAM" id="MobiDB-lite"/>
    </source>
</evidence>
<evidence type="ECO:0000313" key="9">
    <source>
        <dbReference type="Proteomes" id="UP000030752"/>
    </source>
</evidence>
<dbReference type="InterPro" id="IPR024320">
    <property type="entry name" value="LPG_synthase_C"/>
</dbReference>
<comment type="subcellular location">
    <subcellularLocation>
        <location evidence="1">Cell membrane</location>
        <topology evidence="1">Multi-pass membrane protein</topology>
    </subcellularLocation>
</comment>
<evidence type="ECO:0000259" key="7">
    <source>
        <dbReference type="Pfam" id="PF09924"/>
    </source>
</evidence>
<reference evidence="8 9" key="1">
    <citation type="submission" date="2013-03" db="EMBL/GenBank/DDBJ databases">
        <title>The Genome Sequence of Phialophora europaea CBS 101466.</title>
        <authorList>
            <consortium name="The Broad Institute Genomics Platform"/>
            <person name="Cuomo C."/>
            <person name="de Hoog S."/>
            <person name="Gorbushina A."/>
            <person name="Walker B."/>
            <person name="Young S.K."/>
            <person name="Zeng Q."/>
            <person name="Gargeya S."/>
            <person name="Fitzgerald M."/>
            <person name="Haas B."/>
            <person name="Abouelleil A."/>
            <person name="Allen A.W."/>
            <person name="Alvarado L."/>
            <person name="Arachchi H.M."/>
            <person name="Berlin A.M."/>
            <person name="Chapman S.B."/>
            <person name="Gainer-Dewar J."/>
            <person name="Goldberg J."/>
            <person name="Griggs A."/>
            <person name="Gujja S."/>
            <person name="Hansen M."/>
            <person name="Howarth C."/>
            <person name="Imamovic A."/>
            <person name="Ireland A."/>
            <person name="Larimer J."/>
            <person name="McCowan C."/>
            <person name="Murphy C."/>
            <person name="Pearson M."/>
            <person name="Poon T.W."/>
            <person name="Priest M."/>
            <person name="Roberts A."/>
            <person name="Saif S."/>
            <person name="Shea T."/>
            <person name="Sisk P."/>
            <person name="Sykes S."/>
            <person name="Wortman J."/>
            <person name="Nusbaum C."/>
            <person name="Birren B."/>
        </authorList>
    </citation>
    <scope>NUCLEOTIDE SEQUENCE [LARGE SCALE GENOMIC DNA]</scope>
    <source>
        <strain evidence="8 9">CBS 101466</strain>
    </source>
</reference>
<evidence type="ECO:0000256" key="2">
    <source>
        <dbReference type="ARBA" id="ARBA00022475"/>
    </source>
</evidence>
<evidence type="ECO:0000256" key="4">
    <source>
        <dbReference type="ARBA" id="ARBA00022989"/>
    </source>
</evidence>
<feature type="region of interest" description="Disordered" evidence="6">
    <location>
        <begin position="468"/>
        <end position="492"/>
    </location>
</feature>
<dbReference type="RefSeq" id="XP_008716077.1">
    <property type="nucleotide sequence ID" value="XM_008717855.1"/>
</dbReference>
<evidence type="ECO:0000313" key="8">
    <source>
        <dbReference type="EMBL" id="ETN41568.1"/>
    </source>
</evidence>
<dbReference type="AlphaFoldDB" id="W2S0K2"/>
<evidence type="ECO:0000256" key="1">
    <source>
        <dbReference type="ARBA" id="ARBA00004651"/>
    </source>
</evidence>
<accession>W2S0K2</accession>
<dbReference type="EMBL" id="KB822719">
    <property type="protein sequence ID" value="ETN41568.1"/>
    <property type="molecule type" value="Genomic_DNA"/>
</dbReference>
<dbReference type="Pfam" id="PF09924">
    <property type="entry name" value="LPG_synthase_C"/>
    <property type="match status" value="1"/>
</dbReference>
<dbReference type="InParanoid" id="W2S0K2"/>
<dbReference type="GO" id="GO:0055091">
    <property type="term" value="P:phospholipid homeostasis"/>
    <property type="evidence" value="ECO:0007669"/>
    <property type="project" value="TreeGrafter"/>
</dbReference>
<proteinExistence type="predicted"/>
<protein>
    <recommendedName>
        <fullName evidence="7">Phosphatidylglycerol lysyltransferase C-terminal domain-containing protein</fullName>
    </recommendedName>
</protein>
<dbReference type="PANTHER" id="PTHR34697:SF2">
    <property type="entry name" value="PHOSPHATIDYLGLYCEROL LYSYLTRANSFERASE"/>
    <property type="match status" value="1"/>
</dbReference>
<dbReference type="HOGENOM" id="CLU_032338_1_0_1"/>
<dbReference type="Proteomes" id="UP000030752">
    <property type="component" value="Unassembled WGS sequence"/>
</dbReference>
<dbReference type="OrthoDB" id="5421852at2759"/>
<feature type="domain" description="Phosphatidylglycerol lysyltransferase C-terminal" evidence="7">
    <location>
        <begin position="138"/>
        <end position="427"/>
    </location>
</feature>
<dbReference type="GO" id="GO:0005886">
    <property type="term" value="C:plasma membrane"/>
    <property type="evidence" value="ECO:0007669"/>
    <property type="project" value="UniProtKB-SubCell"/>
</dbReference>
<keyword evidence="9" id="KW-1185">Reference proteome</keyword>
<dbReference type="GO" id="GO:0016755">
    <property type="term" value="F:aminoacyltransferase activity"/>
    <property type="evidence" value="ECO:0007669"/>
    <property type="project" value="TreeGrafter"/>
</dbReference>
<keyword evidence="5" id="KW-0472">Membrane</keyword>
<gene>
    <name evidence="8" type="ORF">HMPREF1541_03504</name>
</gene>
<keyword evidence="2" id="KW-1003">Cell membrane</keyword>
<name>W2S0K2_CYPE1</name>
<organism evidence="8 9">
    <name type="scientific">Cyphellophora europaea (strain CBS 101466)</name>
    <name type="common">Phialophora europaea</name>
    <dbReference type="NCBI Taxonomy" id="1220924"/>
    <lineage>
        <taxon>Eukaryota</taxon>
        <taxon>Fungi</taxon>
        <taxon>Dikarya</taxon>
        <taxon>Ascomycota</taxon>
        <taxon>Pezizomycotina</taxon>
        <taxon>Eurotiomycetes</taxon>
        <taxon>Chaetothyriomycetidae</taxon>
        <taxon>Chaetothyriales</taxon>
        <taxon>Cyphellophoraceae</taxon>
        <taxon>Cyphellophora</taxon>
    </lineage>
</organism>
<sequence>MVVEGHRFFRAASRAERVPPIMPSSKQPKVPAARPLFHEALGRELSNKFLALSTDPRTKSSISDFFNPEPAHEPNLCLETIDGTSLRNGVAIAAQILTAPSQVMLPRELSLTQDKKPNLPGCIYKLDDLNALQVIERLLGQYGRMTHMGVRDHAYQFFLNPSRTGVVSYRLIDRVAVVSGDPICPISRYQSVLEEFQNYCRTRHWQYAITGASAEMARISKELGWTTVQFARERALDVRSNPVLLGGEGKRIRTQCKQLMKSGTQLSIYCPTYQRDLRLEQEISDLYETWRAERNDTRSVQAYVTVFDLFSLHRLMVFIYSQDPLGKINGFAALRKLKDGYHVDPLIARANAPRGMVDLLLVASMAFLREAGVQRLLLGVEPLEELGEISGMSRALESLTRKSHKLVSNELPLSGKKGFNDRFRPAKALEEQLFLVYPNSPSMRQSVAMAHFANISFHAALKQKCSRKLQSRMRRLPSSADHSIENAKQKSV</sequence>
<evidence type="ECO:0000256" key="5">
    <source>
        <dbReference type="ARBA" id="ARBA00023136"/>
    </source>
</evidence>
<keyword evidence="4" id="KW-1133">Transmembrane helix</keyword>
<dbReference type="GeneID" id="19970843"/>
<dbReference type="VEuPathDB" id="FungiDB:HMPREF1541_03504"/>
<feature type="compositionally biased region" description="Basic and acidic residues" evidence="6">
    <location>
        <begin position="482"/>
        <end position="492"/>
    </location>
</feature>